<evidence type="ECO:0000313" key="10">
    <source>
        <dbReference type="EMBL" id="CAE8590260.1"/>
    </source>
</evidence>
<dbReference type="PANTHER" id="PTHR12271">
    <property type="entry name" value="POLY A POLYMERASE CID PAP -RELATED"/>
    <property type="match status" value="1"/>
</dbReference>
<keyword evidence="11" id="KW-1185">Reference proteome</keyword>
<keyword evidence="6" id="KW-0479">Metal-binding</keyword>
<comment type="caution">
    <text evidence="10">The sequence shown here is derived from an EMBL/GenBank/DDBJ whole genome shotgun (WGS) entry which is preliminary data.</text>
</comment>
<evidence type="ECO:0000313" key="11">
    <source>
        <dbReference type="Proteomes" id="UP000654075"/>
    </source>
</evidence>
<comment type="cofactor">
    <cofactor evidence="1">
        <name>Mn(2+)</name>
        <dbReference type="ChEBI" id="CHEBI:29035"/>
    </cofactor>
</comment>
<evidence type="ECO:0008006" key="12">
    <source>
        <dbReference type="Google" id="ProtNLM"/>
    </source>
</evidence>
<evidence type="ECO:0000256" key="2">
    <source>
        <dbReference type="ARBA" id="ARBA00001946"/>
    </source>
</evidence>
<evidence type="ECO:0000256" key="7">
    <source>
        <dbReference type="ARBA" id="ARBA00022842"/>
    </source>
</evidence>
<dbReference type="InterPro" id="IPR054708">
    <property type="entry name" value="MTPAP-like_central"/>
</dbReference>
<evidence type="ECO:0000256" key="4">
    <source>
        <dbReference type="ARBA" id="ARBA00022490"/>
    </source>
</evidence>
<dbReference type="PANTHER" id="PTHR12271:SF40">
    <property type="entry name" value="POLY(A) RNA POLYMERASE GLD2"/>
    <property type="match status" value="1"/>
</dbReference>
<evidence type="ECO:0000259" key="8">
    <source>
        <dbReference type="Pfam" id="PF03828"/>
    </source>
</evidence>
<gene>
    <name evidence="10" type="ORF">PGLA1383_LOCUS8984</name>
</gene>
<dbReference type="Gene3D" id="3.30.460.10">
    <property type="entry name" value="Beta Polymerase, domain 2"/>
    <property type="match status" value="1"/>
</dbReference>
<evidence type="ECO:0000256" key="5">
    <source>
        <dbReference type="ARBA" id="ARBA00022679"/>
    </source>
</evidence>
<evidence type="ECO:0000256" key="3">
    <source>
        <dbReference type="ARBA" id="ARBA00004496"/>
    </source>
</evidence>
<keyword evidence="4" id="KW-0963">Cytoplasm</keyword>
<evidence type="ECO:0000256" key="6">
    <source>
        <dbReference type="ARBA" id="ARBA00022723"/>
    </source>
</evidence>
<keyword evidence="7" id="KW-0460">Magnesium</keyword>
<dbReference type="GO" id="GO:0005737">
    <property type="term" value="C:cytoplasm"/>
    <property type="evidence" value="ECO:0007669"/>
    <property type="project" value="UniProtKB-SubCell"/>
</dbReference>
<feature type="non-terminal residue" evidence="10">
    <location>
        <position position="1"/>
    </location>
</feature>
<proteinExistence type="predicted"/>
<organism evidence="10 11">
    <name type="scientific">Polarella glacialis</name>
    <name type="common">Dinoflagellate</name>
    <dbReference type="NCBI Taxonomy" id="89957"/>
    <lineage>
        <taxon>Eukaryota</taxon>
        <taxon>Sar</taxon>
        <taxon>Alveolata</taxon>
        <taxon>Dinophyceae</taxon>
        <taxon>Suessiales</taxon>
        <taxon>Suessiaceae</taxon>
        <taxon>Polarella</taxon>
    </lineage>
</organism>
<dbReference type="Gene3D" id="1.10.1410.10">
    <property type="match status" value="1"/>
</dbReference>
<reference evidence="10" key="1">
    <citation type="submission" date="2021-02" db="EMBL/GenBank/DDBJ databases">
        <authorList>
            <person name="Dougan E. K."/>
            <person name="Rhodes N."/>
            <person name="Thang M."/>
            <person name="Chan C."/>
        </authorList>
    </citation>
    <scope>NUCLEOTIDE SEQUENCE</scope>
</reference>
<dbReference type="Proteomes" id="UP000654075">
    <property type="component" value="Unassembled WGS sequence"/>
</dbReference>
<protein>
    <recommendedName>
        <fullName evidence="12">Polynucleotide adenylyltransferase</fullName>
    </recommendedName>
</protein>
<keyword evidence="5" id="KW-0808">Transferase</keyword>
<dbReference type="InterPro" id="IPR002058">
    <property type="entry name" value="PAP_assoc"/>
</dbReference>
<comment type="subcellular location">
    <subcellularLocation>
        <location evidence="3">Cytoplasm</location>
    </subcellularLocation>
</comment>
<dbReference type="OrthoDB" id="416474at2759"/>
<accession>A0A813DSN3</accession>
<sequence>QSLGPEWTARPFGSMVSGFGWWNSDLDVTCILEDALVKTGDQQGSGLEAMQILREQLLPKLQAHPRFQVTKAVLGARVPVLKLKFDGKVDVDLSCNNVHGLRNTQLLKAYAELSPVLRELVVLVKQWAKRKGVLGASSGQLSAYSFTLLAIYFLQVHPLFLLPCLPTSSFTCSGPVGPDGAELSFGSWPCQVPTPLLFASFLHFYAKDFRWGAEVVSVRLGRGAAATLFEKLPGRENTRLHIEDPYLLGRNLNCVLGDVGEDQLWGTFQRTVLELAAKTRPFGQWLLAPSRWADGQEYFVTSRAPGCLVKHQKGEHRPDGATTSEEGVEEPKDLVLLAGLLQPDGSEAQRPLEPAFLGCQSSQGGRIPVVKACLH</sequence>
<dbReference type="Pfam" id="PF22600">
    <property type="entry name" value="MTPAP-like_central"/>
    <property type="match status" value="1"/>
</dbReference>
<dbReference type="SUPFAM" id="SSF81301">
    <property type="entry name" value="Nucleotidyltransferase"/>
    <property type="match status" value="1"/>
</dbReference>
<evidence type="ECO:0000259" key="9">
    <source>
        <dbReference type="Pfam" id="PF22600"/>
    </source>
</evidence>
<name>A0A813DSN3_POLGL</name>
<dbReference type="EMBL" id="CAJNNV010004169">
    <property type="protein sequence ID" value="CAE8590260.1"/>
    <property type="molecule type" value="Genomic_DNA"/>
</dbReference>
<comment type="cofactor">
    <cofactor evidence="2">
        <name>Mg(2+)</name>
        <dbReference type="ChEBI" id="CHEBI:18420"/>
    </cofactor>
</comment>
<dbReference type="CDD" id="cd05402">
    <property type="entry name" value="NT_PAP_TUTase"/>
    <property type="match status" value="1"/>
</dbReference>
<feature type="domain" description="PAP-associated" evidence="8">
    <location>
        <begin position="197"/>
        <end position="247"/>
    </location>
</feature>
<dbReference type="Pfam" id="PF03828">
    <property type="entry name" value="PAP_assoc"/>
    <property type="match status" value="1"/>
</dbReference>
<dbReference type="SUPFAM" id="SSF81631">
    <property type="entry name" value="PAP/OAS1 substrate-binding domain"/>
    <property type="match status" value="1"/>
</dbReference>
<dbReference type="InterPro" id="IPR043519">
    <property type="entry name" value="NT_sf"/>
</dbReference>
<evidence type="ECO:0000256" key="1">
    <source>
        <dbReference type="ARBA" id="ARBA00001936"/>
    </source>
</evidence>
<dbReference type="GO" id="GO:0016779">
    <property type="term" value="F:nucleotidyltransferase activity"/>
    <property type="evidence" value="ECO:0007669"/>
    <property type="project" value="TreeGrafter"/>
</dbReference>
<feature type="domain" description="Poly(A) RNA polymerase mitochondrial-like central palm" evidence="9">
    <location>
        <begin position="5"/>
        <end position="111"/>
    </location>
</feature>
<dbReference type="GO" id="GO:0031123">
    <property type="term" value="P:RNA 3'-end processing"/>
    <property type="evidence" value="ECO:0007669"/>
    <property type="project" value="TreeGrafter"/>
</dbReference>
<dbReference type="GO" id="GO:0046872">
    <property type="term" value="F:metal ion binding"/>
    <property type="evidence" value="ECO:0007669"/>
    <property type="project" value="UniProtKB-KW"/>
</dbReference>
<dbReference type="AlphaFoldDB" id="A0A813DSN3"/>